<feature type="transmembrane region" description="Helical" evidence="1">
    <location>
        <begin position="497"/>
        <end position="516"/>
    </location>
</feature>
<feature type="transmembrane region" description="Helical" evidence="1">
    <location>
        <begin position="428"/>
        <end position="445"/>
    </location>
</feature>
<feature type="transmembrane region" description="Helical" evidence="1">
    <location>
        <begin position="394"/>
        <end position="416"/>
    </location>
</feature>
<accession>A0A516KHV8</accession>
<evidence type="ECO:0000313" key="2">
    <source>
        <dbReference type="EMBL" id="QDP40984.1"/>
    </source>
</evidence>
<feature type="transmembrane region" description="Helical" evidence="1">
    <location>
        <begin position="7"/>
        <end position="27"/>
    </location>
</feature>
<keyword evidence="3" id="KW-1185">Reference proteome</keyword>
<reference evidence="2 3" key="1">
    <citation type="submission" date="2019-07" db="EMBL/GenBank/DDBJ databases">
        <authorList>
            <person name="Li J."/>
        </authorList>
    </citation>
    <scope>NUCLEOTIDE SEQUENCE [LARGE SCALE GENOMIC DNA]</scope>
    <source>
        <strain evidence="2 3">TKL69</strain>
    </source>
</reference>
<keyword evidence="1" id="KW-0472">Membrane</keyword>
<proteinExistence type="predicted"/>
<gene>
    <name evidence="2" type="ORF">FN924_12775</name>
</gene>
<protein>
    <submittedName>
        <fullName evidence="2">Uncharacterized protein</fullName>
    </submittedName>
</protein>
<keyword evidence="1" id="KW-0812">Transmembrane</keyword>
<dbReference type="OrthoDB" id="2444734at2"/>
<dbReference type="Proteomes" id="UP000315215">
    <property type="component" value="Chromosome"/>
</dbReference>
<dbReference type="KEGG" id="aqt:FN924_12775"/>
<name>A0A516KHV8_9BACI</name>
<sequence>MKKRLYWMLPFILVFIGLGILFTRNLLHVTEPPESDWSRDLELFETDINQQPIVTFRNNEFQISSYNTNAELIQKSYNKHIELTNTSSYDIPYTKWTRVFIKDEQVIYFDYKNIYDGENKELIDQANHFYPLRDTILYMKGSDLYQLHPETLESTEVISFKDKTDEIVPFQQGDSIWFIVPQSGVNSIQLDVYQLQENKAKLMVQPTFTLKPGELLSELSFATDGKKAAFLYETKGENTGGTAPVYTTYLAEGNLKDATIEPRRITYSDPHSSQSLKEIGDSILTYKDGTLVALFAASGFSQTKHGETSAFNIYTATFNGEEVKVERRSNTSAVSSKPQWVDDRSITWLDLDGDHYKLLYASSNPEIIEKAKQITGDNVMAALGKTLLMVASSFFGYVLTSIWFIWPLLFLVVLFLIRKRLLDQDPVWLFYSGIGIYILAAIIYKDRFFIDSMYERAPDFLTFPGSSYLYIFGFGLLAYLFSWMGYKVKEWSSIVRLFFFIIFHLLLLVTYFGPYLL</sequence>
<dbReference type="AlphaFoldDB" id="A0A516KHV8"/>
<dbReference type="RefSeq" id="WP_143895073.1">
    <property type="nucleotide sequence ID" value="NZ_CP041666.1"/>
</dbReference>
<dbReference type="EMBL" id="CP041666">
    <property type="protein sequence ID" value="QDP40984.1"/>
    <property type="molecule type" value="Genomic_DNA"/>
</dbReference>
<organism evidence="2 3">
    <name type="scientific">Radiobacillus deserti</name>
    <dbReference type="NCBI Taxonomy" id="2594883"/>
    <lineage>
        <taxon>Bacteria</taxon>
        <taxon>Bacillati</taxon>
        <taxon>Bacillota</taxon>
        <taxon>Bacilli</taxon>
        <taxon>Bacillales</taxon>
        <taxon>Bacillaceae</taxon>
        <taxon>Radiobacillus</taxon>
    </lineage>
</organism>
<feature type="transmembrane region" description="Helical" evidence="1">
    <location>
        <begin position="465"/>
        <end position="485"/>
    </location>
</feature>
<keyword evidence="1" id="KW-1133">Transmembrane helix</keyword>
<evidence type="ECO:0000313" key="3">
    <source>
        <dbReference type="Proteomes" id="UP000315215"/>
    </source>
</evidence>
<evidence type="ECO:0000256" key="1">
    <source>
        <dbReference type="SAM" id="Phobius"/>
    </source>
</evidence>